<evidence type="ECO:0000313" key="3">
    <source>
        <dbReference type="Proteomes" id="UP001465976"/>
    </source>
</evidence>
<feature type="compositionally biased region" description="Acidic residues" evidence="1">
    <location>
        <begin position="234"/>
        <end position="247"/>
    </location>
</feature>
<reference evidence="2 3" key="1">
    <citation type="submission" date="2024-02" db="EMBL/GenBank/DDBJ databases">
        <title>A draft genome for the cacao thread blight pathogen Marasmius crinis-equi.</title>
        <authorList>
            <person name="Cohen S.P."/>
            <person name="Baruah I.K."/>
            <person name="Amoako-Attah I."/>
            <person name="Bukari Y."/>
            <person name="Meinhardt L.W."/>
            <person name="Bailey B.A."/>
        </authorList>
    </citation>
    <scope>NUCLEOTIDE SEQUENCE [LARGE SCALE GENOMIC DNA]</scope>
    <source>
        <strain evidence="2 3">GH-76</strain>
    </source>
</reference>
<keyword evidence="3" id="KW-1185">Reference proteome</keyword>
<organism evidence="2 3">
    <name type="scientific">Marasmius crinis-equi</name>
    <dbReference type="NCBI Taxonomy" id="585013"/>
    <lineage>
        <taxon>Eukaryota</taxon>
        <taxon>Fungi</taxon>
        <taxon>Dikarya</taxon>
        <taxon>Basidiomycota</taxon>
        <taxon>Agaricomycotina</taxon>
        <taxon>Agaricomycetes</taxon>
        <taxon>Agaricomycetidae</taxon>
        <taxon>Agaricales</taxon>
        <taxon>Marasmiineae</taxon>
        <taxon>Marasmiaceae</taxon>
        <taxon>Marasmius</taxon>
    </lineage>
</organism>
<feature type="compositionally biased region" description="Basic and acidic residues" evidence="1">
    <location>
        <begin position="634"/>
        <end position="652"/>
    </location>
</feature>
<accession>A0ABR3FEM2</accession>
<sequence>MSLDLFKEALSSSTMKQHTFAPFKKVGSFESQEQQETYIRKFVPPVLLETEVGRVLLERMWYWLEGRYRLTARFLSILLECGYEQPNALLDRYIMDFAGFLPTDCPQWVLDKETEAPFRPWTNEPRVHNTELDFERLKQNLKLFEIVTDTAYEYMLTSQNRHCLGIGNDQNELVELGFARIPHFPAGSESSRRTSSRDNSKGDVVVIDERLILSACAAWLNNYGDTSKAAAGVGDEEYGQDSDEEEDVSHKGLDNGVPEVMDGGDDPQGSANAATRRKRKANNTDTFKVYQDRNISSLYYWLSKRLKAADTNGRPLEEWLLLYMILAFGTSDPTQYDPLDPPRVELGDIFDFFNAECEDIRRLKNKRARLASVHFPERYRGCGIVTEHQDAYVFFRKNLRLEACSGALGHRSNDGGNGANRLMEWVKGERREMFCFPGKEMGPDLVFCLELHDGSEEEPIISYVWVMMQTKAHGSVSLRKEDVLSGIRSVTPSALYINSRYRNLTTEEIAQLSQKDQTLADQQIARNTSILEYLDNLPDREQECGGKHSVLRVLASWPAEVIFGNHISRRGQENMPGARTQCDPDGTDNHPLARLNHKRMIELTKDFSPTNKLINLLNAYNYIRSENTQPPQKRGNEESHPNDRSKRVRLDN</sequence>
<feature type="region of interest" description="Disordered" evidence="1">
    <location>
        <begin position="231"/>
        <end position="280"/>
    </location>
</feature>
<gene>
    <name evidence="2" type="ORF">V5O48_008148</name>
</gene>
<protein>
    <submittedName>
        <fullName evidence="2">Uncharacterized protein</fullName>
    </submittedName>
</protein>
<evidence type="ECO:0000256" key="1">
    <source>
        <dbReference type="SAM" id="MobiDB-lite"/>
    </source>
</evidence>
<comment type="caution">
    <text evidence="2">The sequence shown here is derived from an EMBL/GenBank/DDBJ whole genome shotgun (WGS) entry which is preliminary data.</text>
</comment>
<evidence type="ECO:0000313" key="2">
    <source>
        <dbReference type="EMBL" id="KAL0573795.1"/>
    </source>
</evidence>
<name>A0ABR3FEM2_9AGAR</name>
<feature type="region of interest" description="Disordered" evidence="1">
    <location>
        <begin position="626"/>
        <end position="652"/>
    </location>
</feature>
<dbReference type="Proteomes" id="UP001465976">
    <property type="component" value="Unassembled WGS sequence"/>
</dbReference>
<proteinExistence type="predicted"/>
<dbReference type="EMBL" id="JBAHYK010000462">
    <property type="protein sequence ID" value="KAL0573795.1"/>
    <property type="molecule type" value="Genomic_DNA"/>
</dbReference>